<dbReference type="KEGG" id="aft:BBF96_02860"/>
<dbReference type="Proteomes" id="UP000267250">
    <property type="component" value="Chromosome"/>
</dbReference>
<dbReference type="AlphaFoldDB" id="A0A3S9SVT4"/>
<dbReference type="Pfam" id="PF17262">
    <property type="entry name" value="Cas6b_C"/>
    <property type="match status" value="1"/>
</dbReference>
<dbReference type="Pfam" id="PF17955">
    <property type="entry name" value="Cas6b_N"/>
    <property type="match status" value="1"/>
</dbReference>
<reference evidence="3 4" key="1">
    <citation type="submission" date="2016-07" db="EMBL/GenBank/DDBJ databases">
        <title>Genome and transcriptome analysis of iron-reducing fermentative bacteria Anoxybacter fermentans.</title>
        <authorList>
            <person name="Zeng X."/>
            <person name="Shao Z."/>
        </authorList>
    </citation>
    <scope>NUCLEOTIDE SEQUENCE [LARGE SCALE GENOMIC DNA]</scope>
    <source>
        <strain evidence="3 4">DY22613</strain>
    </source>
</reference>
<keyword evidence="4" id="KW-1185">Reference proteome</keyword>
<proteinExistence type="predicted"/>
<evidence type="ECO:0000259" key="2">
    <source>
        <dbReference type="Pfam" id="PF17955"/>
    </source>
</evidence>
<dbReference type="InterPro" id="IPR041528">
    <property type="entry name" value="Cas6b_N"/>
</dbReference>
<name>A0A3S9SVT4_9FIRM</name>
<evidence type="ECO:0000313" key="3">
    <source>
        <dbReference type="EMBL" id="AZR72427.1"/>
    </source>
</evidence>
<protein>
    <recommendedName>
        <fullName evidence="5">DNA repair protein</fullName>
    </recommendedName>
</protein>
<evidence type="ECO:0000313" key="4">
    <source>
        <dbReference type="Proteomes" id="UP000267250"/>
    </source>
</evidence>
<accession>A0A3S9SVT4</accession>
<organism evidence="3 4">
    <name type="scientific">Anoxybacter fermentans</name>
    <dbReference type="NCBI Taxonomy" id="1323375"/>
    <lineage>
        <taxon>Bacteria</taxon>
        <taxon>Bacillati</taxon>
        <taxon>Bacillota</taxon>
        <taxon>Clostridia</taxon>
        <taxon>Halanaerobiales</taxon>
        <taxon>Anoxybacter</taxon>
    </lineage>
</organism>
<dbReference type="RefSeq" id="WP_127015761.1">
    <property type="nucleotide sequence ID" value="NZ_CP016379.1"/>
</dbReference>
<feature type="domain" description="Cas6b C-terminal" evidence="1">
    <location>
        <begin position="110"/>
        <end position="220"/>
    </location>
</feature>
<dbReference type="InterPro" id="IPR020209">
    <property type="entry name" value="Cas6b_C"/>
</dbReference>
<dbReference type="OrthoDB" id="656505at2"/>
<gene>
    <name evidence="3" type="ORF">BBF96_02860</name>
</gene>
<dbReference type="EMBL" id="CP016379">
    <property type="protein sequence ID" value="AZR72427.1"/>
    <property type="molecule type" value="Genomic_DNA"/>
</dbReference>
<evidence type="ECO:0000259" key="1">
    <source>
        <dbReference type="Pfam" id="PF17262"/>
    </source>
</evidence>
<sequence length="224" mass="26051">MIIKQSILQFEIGENLSLNYGHYLRGYFANRFSEVLFHNHLQDGKLRYGYPLIQYKIVEGKPIVIGLNEGADLLGKYFLDLTELVLRNKVYKGFEKKLEVKNIKIKTTSTMKYCYQFLSPWVALNQKNYHIYLQNKNSMHFNEKEFLQRLLVGNILSFAKSIGWWVESQIFILPEVRQVMVNFKGQKLIGFVGHFYSNVALPDLIGLGNSSARGFGTIKRKVRI</sequence>
<evidence type="ECO:0008006" key="5">
    <source>
        <dbReference type="Google" id="ProtNLM"/>
    </source>
</evidence>
<feature type="domain" description="Cas6b N-terminal" evidence="2">
    <location>
        <begin position="1"/>
        <end position="103"/>
    </location>
</feature>